<gene>
    <name evidence="2" type="ORF">M422DRAFT_70431</name>
</gene>
<evidence type="ECO:0000313" key="3">
    <source>
        <dbReference type="Proteomes" id="UP000054279"/>
    </source>
</evidence>
<name>A0A0C9V757_SPHS4</name>
<protein>
    <submittedName>
        <fullName evidence="2">Uncharacterized protein</fullName>
    </submittedName>
</protein>
<organism evidence="2 3">
    <name type="scientific">Sphaerobolus stellatus (strain SS14)</name>
    <dbReference type="NCBI Taxonomy" id="990650"/>
    <lineage>
        <taxon>Eukaryota</taxon>
        <taxon>Fungi</taxon>
        <taxon>Dikarya</taxon>
        <taxon>Basidiomycota</taxon>
        <taxon>Agaricomycotina</taxon>
        <taxon>Agaricomycetes</taxon>
        <taxon>Phallomycetidae</taxon>
        <taxon>Geastrales</taxon>
        <taxon>Sphaerobolaceae</taxon>
        <taxon>Sphaerobolus</taxon>
    </lineage>
</organism>
<dbReference type="EMBL" id="KN837216">
    <property type="protein sequence ID" value="KIJ33186.1"/>
    <property type="molecule type" value="Genomic_DNA"/>
</dbReference>
<dbReference type="HOGENOM" id="CLU_1556241_0_0_1"/>
<dbReference type="Proteomes" id="UP000054279">
    <property type="component" value="Unassembled WGS sequence"/>
</dbReference>
<feature type="compositionally biased region" description="Basic and acidic residues" evidence="1">
    <location>
        <begin position="96"/>
        <end position="111"/>
    </location>
</feature>
<evidence type="ECO:0000313" key="2">
    <source>
        <dbReference type="EMBL" id="KIJ33186.1"/>
    </source>
</evidence>
<proteinExistence type="predicted"/>
<dbReference type="AlphaFoldDB" id="A0A0C9V757"/>
<feature type="compositionally biased region" description="Polar residues" evidence="1">
    <location>
        <begin position="18"/>
        <end position="27"/>
    </location>
</feature>
<sequence length="172" mass="18897">MVCKPLHTLDLYLRPPDLSTTSETPSDSYHKRAISTPSSSPADNAFIDAPQASGFKSESSSDTGTGTTPRKQLSFPGDFVNETLRWDNLLDDTEEPMARKEQDGMRARISEPKSQGSNCENAEADFAGRSELKCSCRRCYTGLYAGNEQRLFIIPPWSRAPKPPGDSGRSTC</sequence>
<feature type="compositionally biased region" description="Low complexity" evidence="1">
    <location>
        <begin position="57"/>
        <end position="68"/>
    </location>
</feature>
<keyword evidence="3" id="KW-1185">Reference proteome</keyword>
<feature type="region of interest" description="Disordered" evidence="1">
    <location>
        <begin position="16"/>
        <end position="120"/>
    </location>
</feature>
<accession>A0A0C9V757</accession>
<evidence type="ECO:0000256" key="1">
    <source>
        <dbReference type="SAM" id="MobiDB-lite"/>
    </source>
</evidence>
<reference evidence="2 3" key="1">
    <citation type="submission" date="2014-06" db="EMBL/GenBank/DDBJ databases">
        <title>Evolutionary Origins and Diversification of the Mycorrhizal Mutualists.</title>
        <authorList>
            <consortium name="DOE Joint Genome Institute"/>
            <consortium name="Mycorrhizal Genomics Consortium"/>
            <person name="Kohler A."/>
            <person name="Kuo A."/>
            <person name="Nagy L.G."/>
            <person name="Floudas D."/>
            <person name="Copeland A."/>
            <person name="Barry K.W."/>
            <person name="Cichocki N."/>
            <person name="Veneault-Fourrey C."/>
            <person name="LaButti K."/>
            <person name="Lindquist E.A."/>
            <person name="Lipzen A."/>
            <person name="Lundell T."/>
            <person name="Morin E."/>
            <person name="Murat C."/>
            <person name="Riley R."/>
            <person name="Ohm R."/>
            <person name="Sun H."/>
            <person name="Tunlid A."/>
            <person name="Henrissat B."/>
            <person name="Grigoriev I.V."/>
            <person name="Hibbett D.S."/>
            <person name="Martin F."/>
        </authorList>
    </citation>
    <scope>NUCLEOTIDE SEQUENCE [LARGE SCALE GENOMIC DNA]</scope>
    <source>
        <strain evidence="2 3">SS14</strain>
    </source>
</reference>